<evidence type="ECO:0000313" key="1">
    <source>
        <dbReference type="EMBL" id="CAB4177303.1"/>
    </source>
</evidence>
<proteinExistence type="predicted"/>
<protein>
    <submittedName>
        <fullName evidence="1">Uncharacterized protein</fullName>
    </submittedName>
</protein>
<reference evidence="1" key="1">
    <citation type="submission" date="2020-05" db="EMBL/GenBank/DDBJ databases">
        <authorList>
            <person name="Chiriac C."/>
            <person name="Salcher M."/>
            <person name="Ghai R."/>
            <person name="Kavagutti S V."/>
        </authorList>
    </citation>
    <scope>NUCLEOTIDE SEQUENCE</scope>
</reference>
<name>A0A6J5PZ78_9CAUD</name>
<organism evidence="1">
    <name type="scientific">uncultured Caudovirales phage</name>
    <dbReference type="NCBI Taxonomy" id="2100421"/>
    <lineage>
        <taxon>Viruses</taxon>
        <taxon>Duplodnaviria</taxon>
        <taxon>Heunggongvirae</taxon>
        <taxon>Uroviricota</taxon>
        <taxon>Caudoviricetes</taxon>
        <taxon>Peduoviridae</taxon>
        <taxon>Maltschvirus</taxon>
        <taxon>Maltschvirus maltsch</taxon>
    </lineage>
</organism>
<gene>
    <name evidence="1" type="ORF">UFOVP999_25</name>
</gene>
<sequence>MKDKENEFMPNGIHIEYIPQLDLDRVSKAEECEFCESYEDTLTCPTCYDLLWATTNGAYQAREDDRKKEGEERAFDTGDDRCLPPITWITDRPTENEKLGFNFELLDDPTQTKREAICTYCHMASPKMYPLCQSCDKPLGAVSISLHKEIARFFN</sequence>
<accession>A0A6J5PZ78</accession>
<dbReference type="EMBL" id="LR796947">
    <property type="protein sequence ID" value="CAB4177303.1"/>
    <property type="molecule type" value="Genomic_DNA"/>
</dbReference>